<evidence type="ECO:0000313" key="2">
    <source>
        <dbReference type="EMBL" id="MBO3100182.1"/>
    </source>
</evidence>
<accession>A0ABS3SWV2</accession>
<dbReference type="RefSeq" id="WP_208235286.1">
    <property type="nucleotide sequence ID" value="NZ_JAGEVG010000031.1"/>
</dbReference>
<dbReference type="CDD" id="cd00761">
    <property type="entry name" value="Glyco_tranf_GTA_type"/>
    <property type="match status" value="1"/>
</dbReference>
<dbReference type="InterPro" id="IPR029044">
    <property type="entry name" value="Nucleotide-diphossugar_trans"/>
</dbReference>
<reference evidence="2 3" key="1">
    <citation type="submission" date="2021-03" db="EMBL/GenBank/DDBJ databases">
        <title>Gelidibacter sp. nov., isolated from costal sediment.</title>
        <authorList>
            <person name="Lun K.-Y."/>
        </authorList>
    </citation>
    <scope>NUCLEOTIDE SEQUENCE [LARGE SCALE GENOMIC DNA]</scope>
    <source>
        <strain evidence="2 3">DF109</strain>
    </source>
</reference>
<proteinExistence type="predicted"/>
<dbReference type="Pfam" id="PF00535">
    <property type="entry name" value="Glycos_transf_2"/>
    <property type="match status" value="1"/>
</dbReference>
<feature type="domain" description="Glycosyltransferase 2-like" evidence="1">
    <location>
        <begin position="50"/>
        <end position="127"/>
    </location>
</feature>
<sequence>MKLDILISTIDEGITNVENVILPKRKGVTYIVSHQYRDAKYKNIPKALTRDDVIVSHIPGQGVTKSRNHAIQLASGDIALFSDDDVTYTPEYFDTVIKTFQSNKDLDVALFKIKTPAGFPEYKKYPTEIEKLNKLPFSVGTIEIAIKINSIKDKYILFDERFGAGQPLLIGSDESIFVLDCLRKDLNVWFFPDYVVEHPYESSVKKYKKFDKRLVSVTGAYDARINGIKAIPKAIGGTLKIIPDLIKNKKSPLCYLRERLSASLYILRTNKNNLKF</sequence>
<protein>
    <submittedName>
        <fullName evidence="2">Glycosyltransferase family 2 protein</fullName>
    </submittedName>
</protein>
<gene>
    <name evidence="2" type="ORF">J4051_18065</name>
</gene>
<organism evidence="2 3">
    <name type="scientific">Gelidibacter pelagius</name>
    <dbReference type="NCBI Taxonomy" id="2819985"/>
    <lineage>
        <taxon>Bacteria</taxon>
        <taxon>Pseudomonadati</taxon>
        <taxon>Bacteroidota</taxon>
        <taxon>Flavobacteriia</taxon>
        <taxon>Flavobacteriales</taxon>
        <taxon>Flavobacteriaceae</taxon>
        <taxon>Gelidibacter</taxon>
    </lineage>
</organism>
<keyword evidence="3" id="KW-1185">Reference proteome</keyword>
<dbReference type="Gene3D" id="3.90.550.10">
    <property type="entry name" value="Spore Coat Polysaccharide Biosynthesis Protein SpsA, Chain A"/>
    <property type="match status" value="1"/>
</dbReference>
<dbReference type="InterPro" id="IPR001173">
    <property type="entry name" value="Glyco_trans_2-like"/>
</dbReference>
<dbReference type="EMBL" id="JAGEVG010000031">
    <property type="protein sequence ID" value="MBO3100182.1"/>
    <property type="molecule type" value="Genomic_DNA"/>
</dbReference>
<comment type="caution">
    <text evidence="2">The sequence shown here is derived from an EMBL/GenBank/DDBJ whole genome shotgun (WGS) entry which is preliminary data.</text>
</comment>
<dbReference type="Proteomes" id="UP000681315">
    <property type="component" value="Unassembled WGS sequence"/>
</dbReference>
<dbReference type="SUPFAM" id="SSF53448">
    <property type="entry name" value="Nucleotide-diphospho-sugar transferases"/>
    <property type="match status" value="1"/>
</dbReference>
<evidence type="ECO:0000313" key="3">
    <source>
        <dbReference type="Proteomes" id="UP000681315"/>
    </source>
</evidence>
<name>A0ABS3SWV2_9FLAO</name>
<evidence type="ECO:0000259" key="1">
    <source>
        <dbReference type="Pfam" id="PF00535"/>
    </source>
</evidence>